<evidence type="ECO:0000313" key="1">
    <source>
        <dbReference type="EMBL" id="KAG8564476.1"/>
    </source>
</evidence>
<protein>
    <submittedName>
        <fullName evidence="1">Uncharacterized protein</fullName>
    </submittedName>
</protein>
<organism evidence="1 2">
    <name type="scientific">Engystomops pustulosus</name>
    <name type="common">Tungara frog</name>
    <name type="synonym">Physalaemus pustulosus</name>
    <dbReference type="NCBI Taxonomy" id="76066"/>
    <lineage>
        <taxon>Eukaryota</taxon>
        <taxon>Metazoa</taxon>
        <taxon>Chordata</taxon>
        <taxon>Craniata</taxon>
        <taxon>Vertebrata</taxon>
        <taxon>Euteleostomi</taxon>
        <taxon>Amphibia</taxon>
        <taxon>Batrachia</taxon>
        <taxon>Anura</taxon>
        <taxon>Neobatrachia</taxon>
        <taxon>Hyloidea</taxon>
        <taxon>Leptodactylidae</taxon>
        <taxon>Leiuperinae</taxon>
        <taxon>Engystomops</taxon>
    </lineage>
</organism>
<proteinExistence type="predicted"/>
<gene>
    <name evidence="1" type="ORF">GDO81_016479</name>
</gene>
<accession>A0AAV7AT97</accession>
<name>A0AAV7AT97_ENGPU</name>
<dbReference type="Proteomes" id="UP000824782">
    <property type="component" value="Unassembled WGS sequence"/>
</dbReference>
<dbReference type="AlphaFoldDB" id="A0AAV7AT97"/>
<evidence type="ECO:0000313" key="2">
    <source>
        <dbReference type="Proteomes" id="UP000824782"/>
    </source>
</evidence>
<dbReference type="EMBL" id="WNYA01000007">
    <property type="protein sequence ID" value="KAG8564476.1"/>
    <property type="molecule type" value="Genomic_DNA"/>
</dbReference>
<reference evidence="1" key="1">
    <citation type="thesis" date="2020" institute="ProQuest LLC" country="789 East Eisenhower Parkway, Ann Arbor, MI, USA">
        <title>Comparative Genomics and Chromosome Evolution.</title>
        <authorList>
            <person name="Mudd A.B."/>
        </authorList>
    </citation>
    <scope>NUCLEOTIDE SEQUENCE</scope>
    <source>
        <strain evidence="1">237g6f4</strain>
        <tissue evidence="1">Blood</tissue>
    </source>
</reference>
<comment type="caution">
    <text evidence="1">The sequence shown here is derived from an EMBL/GenBank/DDBJ whole genome shotgun (WGS) entry which is preliminary data.</text>
</comment>
<sequence>MWEKTQYYYSIQNTGTGPEPWNGVYNQCGRKPSTTIPYRRLVFTLQYYSFVQYPKINYIKILRMPKQGAAIVRIEHMVIHLHRAGPLLFNLCKSQEGQRFSVLHSRMHQFRAVMWSHVSSSARHHTFPASHHNPRETDPSALLGGILSDQTSASTCCVYVCVPRSCTR</sequence>
<keyword evidence="2" id="KW-1185">Reference proteome</keyword>